<dbReference type="PANTHER" id="PTHR31373">
    <property type="entry name" value="OS06G0652100 PROTEIN"/>
    <property type="match status" value="1"/>
</dbReference>
<reference evidence="3" key="1">
    <citation type="submission" date="2023-07" db="EMBL/GenBank/DDBJ databases">
        <title>draft genome sequence of fig (Ficus carica).</title>
        <authorList>
            <person name="Takahashi T."/>
            <person name="Nishimura K."/>
        </authorList>
    </citation>
    <scope>NUCLEOTIDE SEQUENCE</scope>
</reference>
<comment type="caution">
    <text evidence="3">The sequence shown here is derived from an EMBL/GenBank/DDBJ whole genome shotgun (WGS) entry which is preliminary data.</text>
</comment>
<protein>
    <submittedName>
        <fullName evidence="3">Uncharacterized protein</fullName>
    </submittedName>
</protein>
<proteinExistence type="predicted"/>
<evidence type="ECO:0000313" key="3">
    <source>
        <dbReference type="EMBL" id="GMN49336.1"/>
    </source>
</evidence>
<feature type="domain" description="DUF7788" evidence="2">
    <location>
        <begin position="115"/>
        <end position="300"/>
    </location>
</feature>
<feature type="domain" description="DUF2828" evidence="1">
    <location>
        <begin position="26"/>
        <end position="84"/>
    </location>
</feature>
<keyword evidence="4" id="KW-1185">Reference proteome</keyword>
<dbReference type="AlphaFoldDB" id="A0AA88AS10"/>
<organism evidence="3 4">
    <name type="scientific">Ficus carica</name>
    <name type="common">Common fig</name>
    <dbReference type="NCBI Taxonomy" id="3494"/>
    <lineage>
        <taxon>Eukaryota</taxon>
        <taxon>Viridiplantae</taxon>
        <taxon>Streptophyta</taxon>
        <taxon>Embryophyta</taxon>
        <taxon>Tracheophyta</taxon>
        <taxon>Spermatophyta</taxon>
        <taxon>Magnoliopsida</taxon>
        <taxon>eudicotyledons</taxon>
        <taxon>Gunneridae</taxon>
        <taxon>Pentapetalae</taxon>
        <taxon>rosids</taxon>
        <taxon>fabids</taxon>
        <taxon>Rosales</taxon>
        <taxon>Moraceae</taxon>
        <taxon>Ficeae</taxon>
        <taxon>Ficus</taxon>
    </lineage>
</organism>
<dbReference type="PANTHER" id="PTHR31373:SF17">
    <property type="entry name" value="OS06G0652100 PROTEIN"/>
    <property type="match status" value="1"/>
</dbReference>
<dbReference type="PIRSF" id="PIRSF015417">
    <property type="entry name" value="T31B5_30_vWA"/>
    <property type="match status" value="1"/>
</dbReference>
<accession>A0AA88AS10</accession>
<evidence type="ECO:0000259" key="1">
    <source>
        <dbReference type="Pfam" id="PF11443"/>
    </source>
</evidence>
<evidence type="ECO:0000259" key="2">
    <source>
        <dbReference type="Pfam" id="PF25043"/>
    </source>
</evidence>
<dbReference type="InterPro" id="IPR056690">
    <property type="entry name" value="DUF7788"/>
</dbReference>
<dbReference type="InterPro" id="IPR058580">
    <property type="entry name" value="DUF2828"/>
</dbReference>
<dbReference type="InterPro" id="IPR036465">
    <property type="entry name" value="vWFA_dom_sf"/>
</dbReference>
<dbReference type="InterPro" id="IPR011205">
    <property type="entry name" value="UCP015417_vWA"/>
</dbReference>
<sequence>MAAKWCTSLDSSFDRSTLLCESILPRKLRKEVLVPLRKALELPEVHMADKQSNQIAYDRVDSLAMKFHKEKFLKHDGERIINIIEALNDRDDGQVAELQWKRMVDDLSKPGKFKNCLAVSDVSKNMKGVPMEASLAFGLLVSELSEEPWKGKIITFSENPQLHVIKGDDLKEKIEFVKSMESGKSANFQKVFDLILQVAVRGNLKEEEMIKRVFVFSDMEFDQASGNIWDTDYDVITRKFSEKGYGKAVPEIVFWNLRDSASTPVPATQKGVALVSGFSKNLLKIFVDNNGEFNPEGMMEAAISGEEYKKLVVD</sequence>
<gene>
    <name evidence="3" type="ORF">TIFTF001_018505</name>
</gene>
<name>A0AA88AS10_FICCA</name>
<dbReference type="Gene3D" id="3.40.50.410">
    <property type="entry name" value="von Willebrand factor, type A domain"/>
    <property type="match status" value="1"/>
</dbReference>
<evidence type="ECO:0000313" key="4">
    <source>
        <dbReference type="Proteomes" id="UP001187192"/>
    </source>
</evidence>
<dbReference type="Pfam" id="PF25043">
    <property type="entry name" value="DUF7788"/>
    <property type="match status" value="1"/>
</dbReference>
<dbReference type="Proteomes" id="UP001187192">
    <property type="component" value="Unassembled WGS sequence"/>
</dbReference>
<dbReference type="Pfam" id="PF11443">
    <property type="entry name" value="DUF2828"/>
    <property type="match status" value="1"/>
</dbReference>
<dbReference type="EMBL" id="BTGU01000030">
    <property type="protein sequence ID" value="GMN49336.1"/>
    <property type="molecule type" value="Genomic_DNA"/>
</dbReference>